<feature type="chain" id="PRO_5005489310" description="Secreted protein" evidence="1">
    <location>
        <begin position="17"/>
        <end position="82"/>
    </location>
</feature>
<accession>A0A0K2VB79</accession>
<name>A0A0K2VB79_LEPSM</name>
<protein>
    <recommendedName>
        <fullName evidence="3">Secreted protein</fullName>
    </recommendedName>
</protein>
<dbReference type="EMBL" id="HACA01030061">
    <property type="protein sequence ID" value="CDW47422.1"/>
    <property type="molecule type" value="Transcribed_RNA"/>
</dbReference>
<sequence length="82" mass="8904">MSLLLLLTRGMRLGLGDVGGLGEVTLRFEVTARRIFSLITGAELCFICCCSSSRTVDDEGMEDLIESSEIVNGGFMTSFSFK</sequence>
<dbReference type="AlphaFoldDB" id="A0A0K2VB79"/>
<organism evidence="2">
    <name type="scientific">Lepeophtheirus salmonis</name>
    <name type="common">Salmon louse</name>
    <name type="synonym">Caligus salmonis</name>
    <dbReference type="NCBI Taxonomy" id="72036"/>
    <lineage>
        <taxon>Eukaryota</taxon>
        <taxon>Metazoa</taxon>
        <taxon>Ecdysozoa</taxon>
        <taxon>Arthropoda</taxon>
        <taxon>Crustacea</taxon>
        <taxon>Multicrustacea</taxon>
        <taxon>Hexanauplia</taxon>
        <taxon>Copepoda</taxon>
        <taxon>Siphonostomatoida</taxon>
        <taxon>Caligidae</taxon>
        <taxon>Lepeophtheirus</taxon>
    </lineage>
</organism>
<feature type="signal peptide" evidence="1">
    <location>
        <begin position="1"/>
        <end position="16"/>
    </location>
</feature>
<keyword evidence="1" id="KW-0732">Signal</keyword>
<proteinExistence type="predicted"/>
<reference evidence="2" key="1">
    <citation type="submission" date="2014-05" db="EMBL/GenBank/DDBJ databases">
        <authorList>
            <person name="Chronopoulou M."/>
        </authorList>
    </citation>
    <scope>NUCLEOTIDE SEQUENCE</scope>
    <source>
        <tissue evidence="2">Whole organism</tissue>
    </source>
</reference>
<evidence type="ECO:0008006" key="3">
    <source>
        <dbReference type="Google" id="ProtNLM"/>
    </source>
</evidence>
<evidence type="ECO:0000313" key="2">
    <source>
        <dbReference type="EMBL" id="CDW47422.1"/>
    </source>
</evidence>
<evidence type="ECO:0000256" key="1">
    <source>
        <dbReference type="SAM" id="SignalP"/>
    </source>
</evidence>